<evidence type="ECO:0000256" key="8">
    <source>
        <dbReference type="ARBA" id="ARBA00023065"/>
    </source>
</evidence>
<dbReference type="GO" id="GO:0005886">
    <property type="term" value="C:plasma membrane"/>
    <property type="evidence" value="ECO:0007669"/>
    <property type="project" value="UniProtKB-SubCell"/>
</dbReference>
<feature type="transmembrane region" description="Helical" evidence="12">
    <location>
        <begin position="532"/>
        <end position="550"/>
    </location>
</feature>
<dbReference type="GeneID" id="109392573"/>
<comment type="subcellular location">
    <subcellularLocation>
        <location evidence="1">Cell membrane</location>
        <topology evidence="1">Multi-pass membrane protein</topology>
    </subcellularLocation>
</comment>
<keyword evidence="4" id="KW-1003">Cell membrane</keyword>
<keyword evidence="3" id="KW-0813">Transport</keyword>
<feature type="transmembrane region" description="Helical" evidence="12">
    <location>
        <begin position="338"/>
        <end position="364"/>
    </location>
</feature>
<evidence type="ECO:0000256" key="9">
    <source>
        <dbReference type="ARBA" id="ARBA00023136"/>
    </source>
</evidence>
<dbReference type="PANTHER" id="PTHR21522:SF19">
    <property type="entry name" value="PROTON CHANNEL OTOP1"/>
    <property type="match status" value="1"/>
</dbReference>
<keyword evidence="5 12" id="KW-0812">Transmembrane</keyword>
<evidence type="ECO:0000256" key="7">
    <source>
        <dbReference type="ARBA" id="ARBA00022989"/>
    </source>
</evidence>
<name>A0A8B7STF9_HIPAR</name>
<keyword evidence="13" id="KW-1185">Reference proteome</keyword>
<evidence type="ECO:0000256" key="3">
    <source>
        <dbReference type="ARBA" id="ARBA00022448"/>
    </source>
</evidence>
<feature type="transmembrane region" description="Helical" evidence="12">
    <location>
        <begin position="302"/>
        <end position="326"/>
    </location>
</feature>
<dbReference type="AlphaFoldDB" id="A0A8B7STF9"/>
<evidence type="ECO:0000256" key="5">
    <source>
        <dbReference type="ARBA" id="ARBA00022692"/>
    </source>
</evidence>
<feature type="transmembrane region" description="Helical" evidence="12">
    <location>
        <begin position="260"/>
        <end position="281"/>
    </location>
</feature>
<evidence type="ECO:0000256" key="6">
    <source>
        <dbReference type="ARBA" id="ARBA00022781"/>
    </source>
</evidence>
<evidence type="ECO:0000256" key="10">
    <source>
        <dbReference type="ARBA" id="ARBA00023303"/>
    </source>
</evidence>
<dbReference type="GO" id="GO:0015252">
    <property type="term" value="F:proton channel activity"/>
    <property type="evidence" value="ECO:0007669"/>
    <property type="project" value="InterPro"/>
</dbReference>
<feature type="compositionally biased region" description="Basic and acidic residues" evidence="11">
    <location>
        <begin position="12"/>
        <end position="22"/>
    </location>
</feature>
<dbReference type="Proteomes" id="UP000694851">
    <property type="component" value="Unplaced"/>
</dbReference>
<accession>A0A8B7STF9</accession>
<feature type="transmembrane region" description="Helical" evidence="12">
    <location>
        <begin position="82"/>
        <end position="103"/>
    </location>
</feature>
<organism evidence="13 14">
    <name type="scientific">Hipposideros armiger</name>
    <name type="common">Great Himalayan leaf-nosed bat</name>
    <dbReference type="NCBI Taxonomy" id="186990"/>
    <lineage>
        <taxon>Eukaryota</taxon>
        <taxon>Metazoa</taxon>
        <taxon>Chordata</taxon>
        <taxon>Craniata</taxon>
        <taxon>Vertebrata</taxon>
        <taxon>Euteleostomi</taxon>
        <taxon>Mammalia</taxon>
        <taxon>Eutheria</taxon>
        <taxon>Laurasiatheria</taxon>
        <taxon>Chiroptera</taxon>
        <taxon>Yinpterochiroptera</taxon>
        <taxon>Rhinolophoidea</taxon>
        <taxon>Hipposideridae</taxon>
        <taxon>Hipposideros</taxon>
    </lineage>
</organism>
<feature type="transmembrane region" description="Helical" evidence="12">
    <location>
        <begin position="57"/>
        <end position="76"/>
    </location>
</feature>
<dbReference type="InterPro" id="IPR004878">
    <property type="entry name" value="Otopetrin"/>
</dbReference>
<feature type="transmembrane region" description="Helical" evidence="12">
    <location>
        <begin position="124"/>
        <end position="148"/>
    </location>
</feature>
<reference evidence="14" key="1">
    <citation type="submission" date="2025-08" db="UniProtKB">
        <authorList>
            <consortium name="RefSeq"/>
        </authorList>
    </citation>
    <scope>IDENTIFICATION</scope>
    <source>
        <tissue evidence="14">Muscle</tissue>
    </source>
</reference>
<dbReference type="KEGG" id="hai:109392573"/>
<keyword evidence="8" id="KW-0406">Ion transport</keyword>
<dbReference type="CTD" id="133060"/>
<dbReference type="Pfam" id="PF03189">
    <property type="entry name" value="Otopetrin"/>
    <property type="match status" value="3"/>
</dbReference>
<protein>
    <submittedName>
        <fullName evidence="14">Otopetrin-1</fullName>
    </submittedName>
</protein>
<evidence type="ECO:0000256" key="2">
    <source>
        <dbReference type="ARBA" id="ARBA00006513"/>
    </source>
</evidence>
<keyword evidence="9 12" id="KW-0472">Membrane</keyword>
<feature type="transmembrane region" description="Helical" evidence="12">
    <location>
        <begin position="562"/>
        <end position="583"/>
    </location>
</feature>
<dbReference type="RefSeq" id="XP_019516681.1">
    <property type="nucleotide sequence ID" value="XM_019661136.1"/>
</dbReference>
<sequence length="598" mass="65629">MPEGPRAPVSPREARSAPDRRSPQLPTPGPPEFAAPRRGPARASVPQKVAEALSSQYGLNVLVAGLLLLLAWAVHASGVGKSHLLCFLTALMLLQLLWMLWYVGRRAAQRRLIRLKDAHAGARWLRGSITLFAVITVILGCLKIGYFIGFSECLSATEGVFPVTHAVHTLLQVYFLWGHAKDIIQSFKTLERFGVIHSVFTNLLLWANSVLNESKHQLNEHKERLITLGFGNITIELDDHTPPCNCTPPTLCSAISHGIYYLYPFNIEYQILASTMLYVLWKNIGRKVDSHQHQKIQFKFHGVTVGSALGLTVLAATIGVVVVYLIHIGRSKSKSESALIMFYLYATTVLTLMGAAGLVGILIYRLHEQSLDESKNPARKLDADLLVGTASGSWLLSWGSILAILCAESRPSYTWYNLPYSILVIAEKAIQNLFIIESTHRQPEVSEDIRTVRVITVGNGSATSLASPCLKSQAVAGDGPLQGSEMLPAINGNMCLTGDGGKEERSGEGAPGLAGHPCFLQSNAKGRVLRNIAAFLFLCNISLWVPPAFGCRPEYDNGLEEIVFGFEPWIIVVNLAMPFSIFYRMHAAASLFEVYCKI</sequence>
<feature type="region of interest" description="Disordered" evidence="11">
    <location>
        <begin position="1"/>
        <end position="40"/>
    </location>
</feature>
<evidence type="ECO:0000256" key="1">
    <source>
        <dbReference type="ARBA" id="ARBA00004651"/>
    </source>
</evidence>
<gene>
    <name evidence="14" type="primary">OTOP1</name>
</gene>
<keyword evidence="6" id="KW-0375">Hydrogen ion transport</keyword>
<keyword evidence="10" id="KW-0407">Ion channel</keyword>
<evidence type="ECO:0000313" key="13">
    <source>
        <dbReference type="Proteomes" id="UP000694851"/>
    </source>
</evidence>
<dbReference type="PANTHER" id="PTHR21522">
    <property type="entry name" value="PROTON CHANNEL OTOP"/>
    <property type="match status" value="1"/>
</dbReference>
<feature type="transmembrane region" description="Helical" evidence="12">
    <location>
        <begin position="160"/>
        <end position="177"/>
    </location>
</feature>
<evidence type="ECO:0000256" key="4">
    <source>
        <dbReference type="ARBA" id="ARBA00022475"/>
    </source>
</evidence>
<keyword evidence="7 12" id="KW-1133">Transmembrane helix</keyword>
<feature type="transmembrane region" description="Helical" evidence="12">
    <location>
        <begin position="385"/>
        <end position="405"/>
    </location>
</feature>
<dbReference type="GO" id="GO:0042472">
    <property type="term" value="P:inner ear morphogenesis"/>
    <property type="evidence" value="ECO:0007669"/>
    <property type="project" value="TreeGrafter"/>
</dbReference>
<comment type="similarity">
    <text evidence="2">Belongs to the otopetrin family.</text>
</comment>
<proteinExistence type="inferred from homology"/>
<dbReference type="OrthoDB" id="6429739at2759"/>
<evidence type="ECO:0000313" key="14">
    <source>
        <dbReference type="RefSeq" id="XP_019516681.1"/>
    </source>
</evidence>
<evidence type="ECO:0000256" key="11">
    <source>
        <dbReference type="SAM" id="MobiDB-lite"/>
    </source>
</evidence>
<evidence type="ECO:0000256" key="12">
    <source>
        <dbReference type="SAM" id="Phobius"/>
    </source>
</evidence>